<evidence type="ECO:0000256" key="5">
    <source>
        <dbReference type="SAM" id="MobiDB-lite"/>
    </source>
</evidence>
<dbReference type="PATRIC" id="fig|796944.3.peg.187"/>
<feature type="signal peptide" evidence="6">
    <location>
        <begin position="1"/>
        <end position="23"/>
    </location>
</feature>
<dbReference type="HOGENOM" id="CLU_031285_10_5_9"/>
<dbReference type="EMBL" id="AFZD01000004">
    <property type="protein sequence ID" value="EHL13903.1"/>
    <property type="molecule type" value="Genomic_DNA"/>
</dbReference>
<accession>G9WRG3</accession>
<dbReference type="Proteomes" id="UP000003527">
    <property type="component" value="Unassembled WGS sequence"/>
</dbReference>
<dbReference type="GO" id="GO:0030313">
    <property type="term" value="C:cell envelope"/>
    <property type="evidence" value="ECO:0007669"/>
    <property type="project" value="UniProtKB-SubCell"/>
</dbReference>
<dbReference type="Gene3D" id="3.40.190.10">
    <property type="entry name" value="Periplasmic binding protein-like II"/>
    <property type="match status" value="1"/>
</dbReference>
<comment type="subcellular location">
    <subcellularLocation>
        <location evidence="1">Cell envelope</location>
    </subcellularLocation>
</comment>
<comment type="caution">
    <text evidence="7">The sequence shown here is derived from an EMBL/GenBank/DDBJ whole genome shotgun (WGS) entry which is preliminary data.</text>
</comment>
<dbReference type="SUPFAM" id="SSF53850">
    <property type="entry name" value="Periplasmic binding protein-like II"/>
    <property type="match status" value="1"/>
</dbReference>
<dbReference type="PROSITE" id="PS51257">
    <property type="entry name" value="PROKAR_LIPOPROTEIN"/>
    <property type="match status" value="1"/>
</dbReference>
<keyword evidence="8" id="KW-1185">Reference proteome</keyword>
<dbReference type="PANTHER" id="PTHR43649">
    <property type="entry name" value="ARABINOSE-BINDING PROTEIN-RELATED"/>
    <property type="match status" value="1"/>
</dbReference>
<dbReference type="CDD" id="cd13585">
    <property type="entry name" value="PBP2_TMBP_like"/>
    <property type="match status" value="1"/>
</dbReference>
<reference evidence="7 8" key="1">
    <citation type="submission" date="2011-08" db="EMBL/GenBank/DDBJ databases">
        <title>The Genome Sequence of Oribacterium sp. ACB7.</title>
        <authorList>
            <consortium name="The Broad Institute Genome Sequencing Platform"/>
            <person name="Earl A."/>
            <person name="Ward D."/>
            <person name="Feldgarden M."/>
            <person name="Gevers D."/>
            <person name="Sizova M."/>
            <person name="Hazen A."/>
            <person name="Epstein S."/>
            <person name="Young S.K."/>
            <person name="Zeng Q."/>
            <person name="Gargeya S."/>
            <person name="Fitzgerald M."/>
            <person name="Haas B."/>
            <person name="Abouelleil A."/>
            <person name="Alvarado L."/>
            <person name="Arachchi H.M."/>
            <person name="Berlin A."/>
            <person name="Brown A."/>
            <person name="Chapman S.B."/>
            <person name="Chen Z."/>
            <person name="Dunbar C."/>
            <person name="Freedman E."/>
            <person name="Gearin G."/>
            <person name="Gellesch M."/>
            <person name="Goldberg J."/>
            <person name="Griggs A."/>
            <person name="Gujja S."/>
            <person name="Heiman D."/>
            <person name="Howarth C."/>
            <person name="Larson L."/>
            <person name="Lui A."/>
            <person name="MacDonald P.J.P."/>
            <person name="Montmayeur A."/>
            <person name="Murphy C."/>
            <person name="Neiman D."/>
            <person name="Pearson M."/>
            <person name="Priest M."/>
            <person name="Roberts A."/>
            <person name="Saif S."/>
            <person name="Shea T."/>
            <person name="Shenoy N."/>
            <person name="Sisk P."/>
            <person name="Stolte C."/>
            <person name="Sykes S."/>
            <person name="Wortman J."/>
            <person name="Nusbaum C."/>
            <person name="Birren B."/>
        </authorList>
    </citation>
    <scope>NUCLEOTIDE SEQUENCE [LARGE SCALE GENOMIC DNA]</scope>
    <source>
        <strain evidence="7 8">ACB7</strain>
    </source>
</reference>
<evidence type="ECO:0000256" key="3">
    <source>
        <dbReference type="ARBA" id="ARBA00022448"/>
    </source>
</evidence>
<keyword evidence="4 6" id="KW-0732">Signal</keyword>
<evidence type="ECO:0000256" key="6">
    <source>
        <dbReference type="SAM" id="SignalP"/>
    </source>
</evidence>
<evidence type="ECO:0000313" key="7">
    <source>
        <dbReference type="EMBL" id="EHL13903.1"/>
    </source>
</evidence>
<dbReference type="InterPro" id="IPR050490">
    <property type="entry name" value="Bact_solute-bd_prot1"/>
</dbReference>
<dbReference type="InterPro" id="IPR006059">
    <property type="entry name" value="SBP"/>
</dbReference>
<evidence type="ECO:0000256" key="2">
    <source>
        <dbReference type="ARBA" id="ARBA00008520"/>
    </source>
</evidence>
<dbReference type="AlphaFoldDB" id="G9WRG3"/>
<name>G9WRG3_9FIRM</name>
<feature type="chain" id="PRO_5039374738" description="ABC transporter substrate-binding protein" evidence="6">
    <location>
        <begin position="24"/>
        <end position="447"/>
    </location>
</feature>
<gene>
    <name evidence="7" type="ORF">HMPREF9624_01679</name>
</gene>
<organism evidence="7 8">
    <name type="scientific">Oribacterium asaccharolyticum ACB7</name>
    <dbReference type="NCBI Taxonomy" id="796944"/>
    <lineage>
        <taxon>Bacteria</taxon>
        <taxon>Bacillati</taxon>
        <taxon>Bacillota</taxon>
        <taxon>Clostridia</taxon>
        <taxon>Lachnospirales</taxon>
        <taxon>Lachnospiraceae</taxon>
        <taxon>Oribacterium</taxon>
    </lineage>
</organism>
<dbReference type="PANTHER" id="PTHR43649:SF31">
    <property type="entry name" value="SN-GLYCEROL-3-PHOSPHATE-BINDING PERIPLASMIC PROTEIN UGPB"/>
    <property type="match status" value="1"/>
</dbReference>
<dbReference type="Pfam" id="PF01547">
    <property type="entry name" value="SBP_bac_1"/>
    <property type="match status" value="1"/>
</dbReference>
<comment type="similarity">
    <text evidence="2">Belongs to the bacterial solute-binding protein 1 family.</text>
</comment>
<feature type="region of interest" description="Disordered" evidence="5">
    <location>
        <begin position="27"/>
        <end position="54"/>
    </location>
</feature>
<evidence type="ECO:0008006" key="9">
    <source>
        <dbReference type="Google" id="ProtNLM"/>
    </source>
</evidence>
<dbReference type="RefSeq" id="WP_009537407.1">
    <property type="nucleotide sequence ID" value="NZ_JH414506.1"/>
</dbReference>
<evidence type="ECO:0000256" key="4">
    <source>
        <dbReference type="ARBA" id="ARBA00022729"/>
    </source>
</evidence>
<feature type="compositionally biased region" description="Polar residues" evidence="5">
    <location>
        <begin position="27"/>
        <end position="37"/>
    </location>
</feature>
<keyword evidence="3" id="KW-0813">Transport</keyword>
<evidence type="ECO:0000313" key="8">
    <source>
        <dbReference type="Proteomes" id="UP000003527"/>
    </source>
</evidence>
<evidence type="ECO:0000256" key="1">
    <source>
        <dbReference type="ARBA" id="ARBA00004196"/>
    </source>
</evidence>
<proteinExistence type="inferred from homology"/>
<sequence>MKKRTQKLLALATVLTMGAGMLASCGNKASSGENASGETKAANGENASDEKKASGKTTLSLAIWDENQRAMTESLAEAYNKEHPDVTVEVQLTPSKGGEYWTKLEAALTGGKAPDVFWLNVLHLDSYMEGGVLADLTDAIAKSDIKDNFPESLVNNYVRDGKYYAVPKDFDTNALWYNKAIFDKAGVSYPTNDMTYEDLVAKAEELKAAGLPNGVYPFACPVDFQTWYYQTVFANGGWILSEDKKTSGYDDPKTQGGIQCWIDMIDKGLSPTSAVLAETTPDAMFEGGQLAMIYAGSYMVPEYVGNDNIKDTIDCVVLPSFNGVQTNCINGLGYAVYEGSKNKEAATEFAIWLSSKEAMDIQGNSGVVISARNESQDLFKNSSDKYDLSVYTKYTDKAYPLPVCKNASQLYNMEAKALQKAYSGEESLKDACAALKKEADEFLAKNQ</sequence>
<protein>
    <recommendedName>
        <fullName evidence="9">ABC transporter substrate-binding protein</fullName>
    </recommendedName>
</protein>